<dbReference type="InterPro" id="IPR025380">
    <property type="entry name" value="DUF4369"/>
</dbReference>
<dbReference type="Pfam" id="PF14289">
    <property type="entry name" value="DUF4369"/>
    <property type="match status" value="1"/>
</dbReference>
<evidence type="ECO:0000313" key="2">
    <source>
        <dbReference type="EMBL" id="HIT98425.1"/>
    </source>
</evidence>
<organism evidence="2 3">
    <name type="scientific">Candidatus Merdimorpha stercoravium</name>
    <dbReference type="NCBI Taxonomy" id="2840863"/>
    <lineage>
        <taxon>Bacteria</taxon>
        <taxon>Pseudomonadati</taxon>
        <taxon>Bacteroidota</taxon>
        <taxon>Flavobacteriia</taxon>
        <taxon>Flavobacteriales</taxon>
        <taxon>Candidatus Merdimorpha</taxon>
    </lineage>
</organism>
<evidence type="ECO:0000313" key="3">
    <source>
        <dbReference type="Proteomes" id="UP000824161"/>
    </source>
</evidence>
<protein>
    <submittedName>
        <fullName evidence="2">DUF4369 domain-containing protein</fullName>
    </submittedName>
</protein>
<evidence type="ECO:0000259" key="1">
    <source>
        <dbReference type="Pfam" id="PF14289"/>
    </source>
</evidence>
<reference evidence="2" key="1">
    <citation type="submission" date="2020-10" db="EMBL/GenBank/DDBJ databases">
        <authorList>
            <person name="Gilroy R."/>
        </authorList>
    </citation>
    <scope>NUCLEOTIDE SEQUENCE</scope>
    <source>
        <strain evidence="2">1383</strain>
    </source>
</reference>
<accession>A0A9D1HA33</accession>
<proteinExistence type="predicted"/>
<gene>
    <name evidence="2" type="ORF">IAC44_06265</name>
</gene>
<name>A0A9D1HA33_9FLAO</name>
<reference evidence="2" key="2">
    <citation type="journal article" date="2021" name="PeerJ">
        <title>Extensive microbial diversity within the chicken gut microbiome revealed by metagenomics and culture.</title>
        <authorList>
            <person name="Gilroy R."/>
            <person name="Ravi A."/>
            <person name="Getino M."/>
            <person name="Pursley I."/>
            <person name="Horton D.L."/>
            <person name="Alikhan N.F."/>
            <person name="Baker D."/>
            <person name="Gharbi K."/>
            <person name="Hall N."/>
            <person name="Watson M."/>
            <person name="Adriaenssens E.M."/>
            <person name="Foster-Nyarko E."/>
            <person name="Jarju S."/>
            <person name="Secka A."/>
            <person name="Antonio M."/>
            <person name="Oren A."/>
            <person name="Chaudhuri R.R."/>
            <person name="La Ragione R."/>
            <person name="Hildebrand F."/>
            <person name="Pallen M.J."/>
        </authorList>
    </citation>
    <scope>NUCLEOTIDE SEQUENCE</scope>
    <source>
        <strain evidence="2">1383</strain>
    </source>
</reference>
<dbReference type="Gene3D" id="3.40.30.10">
    <property type="entry name" value="Glutaredoxin"/>
    <property type="match status" value="1"/>
</dbReference>
<comment type="caution">
    <text evidence="2">The sequence shown here is derived from an EMBL/GenBank/DDBJ whole genome shotgun (WGS) entry which is preliminary data.</text>
</comment>
<dbReference type="SUPFAM" id="SSF52833">
    <property type="entry name" value="Thioredoxin-like"/>
    <property type="match status" value="1"/>
</dbReference>
<dbReference type="Proteomes" id="UP000824161">
    <property type="component" value="Unassembled WGS sequence"/>
</dbReference>
<feature type="domain" description="DUF4369" evidence="1">
    <location>
        <begin position="18"/>
        <end position="109"/>
    </location>
</feature>
<dbReference type="InterPro" id="IPR036249">
    <property type="entry name" value="Thioredoxin-like_sf"/>
</dbReference>
<sequence>MLALAAVLCATACNSDKFVIDGHLAGIPDQDVYLCSQPQSGNYVVLDTARMENGHFRFKGKMEYNDYRFITFQDVAGEIPLYIDNSKMELVGEFAHLDSVKVTGSDAMDYFKAVLAQEAANGQYRADKIKAFRTAQQAGDTAALNAIYKEAIEHDEAYAQKIFAMAEKRPEDLLSLVMMINCIAYINPDKLAAYYEKVPSNIKTHPRMGTFDSYLHKNVIQMSKGYTAPAFTLYPLLDGSDTLTSADIKDKVAVLYVTNPEEVELNNRMYAELHKAKEKGAEVIAAFVFLDGEVPAGIKKYLEERGIADFKTGLPDQTFFESYVCPSSRAIFIGKDGKFLGTALTPEEAQAIVETL</sequence>
<dbReference type="AlphaFoldDB" id="A0A9D1HA33"/>
<dbReference type="EMBL" id="DVLY01000151">
    <property type="protein sequence ID" value="HIT98425.1"/>
    <property type="molecule type" value="Genomic_DNA"/>
</dbReference>